<feature type="transmembrane region" description="Helical" evidence="6">
    <location>
        <begin position="45"/>
        <end position="66"/>
    </location>
</feature>
<keyword evidence="3 6" id="KW-0812">Transmembrane</keyword>
<feature type="transmembrane region" description="Helical" evidence="6">
    <location>
        <begin position="21"/>
        <end position="39"/>
    </location>
</feature>
<comment type="similarity">
    <text evidence="2">Belongs to the autoinducer-2 exporter (AI-2E) (TC 2.A.86) family.</text>
</comment>
<dbReference type="Proteomes" id="UP000467322">
    <property type="component" value="Unassembled WGS sequence"/>
</dbReference>
<feature type="transmembrane region" description="Helical" evidence="6">
    <location>
        <begin position="168"/>
        <end position="190"/>
    </location>
</feature>
<keyword evidence="4 6" id="KW-1133">Transmembrane helix</keyword>
<evidence type="ECO:0000256" key="2">
    <source>
        <dbReference type="ARBA" id="ARBA00009773"/>
    </source>
</evidence>
<keyword evidence="8" id="KW-1185">Reference proteome</keyword>
<name>A0A845MBB7_9RHOB</name>
<dbReference type="InterPro" id="IPR002549">
    <property type="entry name" value="AI-2E-like"/>
</dbReference>
<comment type="subcellular location">
    <subcellularLocation>
        <location evidence="1">Membrane</location>
        <topology evidence="1">Multi-pass membrane protein</topology>
    </subcellularLocation>
</comment>
<feature type="transmembrane region" description="Helical" evidence="6">
    <location>
        <begin position="78"/>
        <end position="103"/>
    </location>
</feature>
<feature type="transmembrane region" description="Helical" evidence="6">
    <location>
        <begin position="319"/>
        <end position="349"/>
    </location>
</feature>
<evidence type="ECO:0000256" key="5">
    <source>
        <dbReference type="ARBA" id="ARBA00023136"/>
    </source>
</evidence>
<protein>
    <submittedName>
        <fullName evidence="7">AI-2E family transporter</fullName>
    </submittedName>
</protein>
<proteinExistence type="inferred from homology"/>
<dbReference type="AlphaFoldDB" id="A0A845MBB7"/>
<dbReference type="RefSeq" id="WP_161353344.1">
    <property type="nucleotide sequence ID" value="NZ_WTUX01000021.1"/>
</dbReference>
<feature type="transmembrane region" description="Helical" evidence="6">
    <location>
        <begin position="220"/>
        <end position="242"/>
    </location>
</feature>
<accession>A0A845MBB7</accession>
<keyword evidence="5 6" id="KW-0472">Membrane</keyword>
<evidence type="ECO:0000256" key="4">
    <source>
        <dbReference type="ARBA" id="ARBA00022989"/>
    </source>
</evidence>
<evidence type="ECO:0000256" key="1">
    <source>
        <dbReference type="ARBA" id="ARBA00004141"/>
    </source>
</evidence>
<comment type="caution">
    <text evidence="7">The sequence shown here is derived from an EMBL/GenBank/DDBJ whole genome shotgun (WGS) entry which is preliminary data.</text>
</comment>
<dbReference type="EMBL" id="WTUX01000021">
    <property type="protein sequence ID" value="MZR15004.1"/>
    <property type="molecule type" value="Genomic_DNA"/>
</dbReference>
<dbReference type="GO" id="GO:0016020">
    <property type="term" value="C:membrane"/>
    <property type="evidence" value="ECO:0007669"/>
    <property type="project" value="UniProtKB-SubCell"/>
</dbReference>
<gene>
    <name evidence="7" type="ORF">GQE99_18445</name>
</gene>
<dbReference type="PANTHER" id="PTHR21716:SF16">
    <property type="entry name" value="BLL1467 PROTEIN"/>
    <property type="match status" value="1"/>
</dbReference>
<evidence type="ECO:0000313" key="7">
    <source>
        <dbReference type="EMBL" id="MZR15004.1"/>
    </source>
</evidence>
<evidence type="ECO:0000256" key="6">
    <source>
        <dbReference type="SAM" id="Phobius"/>
    </source>
</evidence>
<dbReference type="Pfam" id="PF01594">
    <property type="entry name" value="AI-2E_transport"/>
    <property type="match status" value="1"/>
</dbReference>
<reference evidence="7 8" key="1">
    <citation type="submission" date="2019-12" db="EMBL/GenBank/DDBJ databases">
        <title>Maritimibacter sp. nov. sp. isolated from sea sand.</title>
        <authorList>
            <person name="Kim J."/>
            <person name="Jeong S.E."/>
            <person name="Jung H.S."/>
            <person name="Jeon C.O."/>
        </authorList>
    </citation>
    <scope>NUCLEOTIDE SEQUENCE [LARGE SCALE GENOMIC DNA]</scope>
    <source>
        <strain evidence="7 8">DP07</strain>
    </source>
</reference>
<dbReference type="PANTHER" id="PTHR21716">
    <property type="entry name" value="TRANSMEMBRANE PROTEIN"/>
    <property type="match status" value="1"/>
</dbReference>
<feature type="transmembrane region" description="Helical" evidence="6">
    <location>
        <begin position="248"/>
        <end position="275"/>
    </location>
</feature>
<sequence>MTQTQHGSTDAAADHVEQRRALTDWAIIVIALLAVLTAFALARQFLVPVMMAFLLSLVFSPLCRWLRRRRIPEAVSAAVIVAALVAGLIAAITSLAVPVAGWIDDAPQYMWEIEQKLQSWSGVAEAVSDADKEIKEATEAASGDGEAMEVVVQESGPMSTIALEAPVVAAQTVLVLILLYFVLASGNLFYERLVRVMPTFSDKRRALSIVYDVEREVSRYLLSITLINVGLGAAVVIAFTLLGMPNPFLFGLLAFGLNYVPFIGALAGTALVFSVALVSQETAWAAAVSALTYWGLTAVEGQVVTPMIVGRRLRLNTVVIVISIAFWAWLWSFMGMLMAVPLLVTFRVFCKHVPQLSKIEEFLSGPDPMEGDEKEQAK</sequence>
<evidence type="ECO:0000256" key="3">
    <source>
        <dbReference type="ARBA" id="ARBA00022692"/>
    </source>
</evidence>
<dbReference type="GO" id="GO:0055085">
    <property type="term" value="P:transmembrane transport"/>
    <property type="evidence" value="ECO:0007669"/>
    <property type="project" value="TreeGrafter"/>
</dbReference>
<organism evidence="7 8">
    <name type="scientific">Maritimibacter harenae</name>
    <dbReference type="NCBI Taxonomy" id="2606218"/>
    <lineage>
        <taxon>Bacteria</taxon>
        <taxon>Pseudomonadati</taxon>
        <taxon>Pseudomonadota</taxon>
        <taxon>Alphaproteobacteria</taxon>
        <taxon>Rhodobacterales</taxon>
        <taxon>Roseobacteraceae</taxon>
        <taxon>Maritimibacter</taxon>
    </lineage>
</organism>
<evidence type="ECO:0000313" key="8">
    <source>
        <dbReference type="Proteomes" id="UP000467322"/>
    </source>
</evidence>